<organism evidence="6 7">
    <name type="scientific">Acidianus brierleyi</name>
    <dbReference type="NCBI Taxonomy" id="41673"/>
    <lineage>
        <taxon>Archaea</taxon>
        <taxon>Thermoproteota</taxon>
        <taxon>Thermoprotei</taxon>
        <taxon>Sulfolobales</taxon>
        <taxon>Sulfolobaceae</taxon>
        <taxon>Acidianus</taxon>
    </lineage>
</organism>
<dbReference type="GeneID" id="36831057"/>
<keyword evidence="4" id="KW-0812">Transmembrane</keyword>
<name>A0A2U9ICJ3_9CREN</name>
<keyword evidence="2" id="KW-0813">Transport</keyword>
<dbReference type="PANTHER" id="PTHR43045:SF1">
    <property type="entry name" value="SHIKIMATE TRANSPORTER"/>
    <property type="match status" value="1"/>
</dbReference>
<dbReference type="PANTHER" id="PTHR43045">
    <property type="entry name" value="SHIKIMATE TRANSPORTER"/>
    <property type="match status" value="1"/>
</dbReference>
<feature type="transmembrane region" description="Helical" evidence="4">
    <location>
        <begin position="268"/>
        <end position="289"/>
    </location>
</feature>
<dbReference type="OrthoDB" id="117970at2157"/>
<evidence type="ECO:0000259" key="5">
    <source>
        <dbReference type="PROSITE" id="PS50850"/>
    </source>
</evidence>
<feature type="transmembrane region" description="Helical" evidence="4">
    <location>
        <begin position="296"/>
        <end position="317"/>
    </location>
</feature>
<feature type="transmembrane region" description="Helical" evidence="4">
    <location>
        <begin position="386"/>
        <end position="407"/>
    </location>
</feature>
<keyword evidence="4" id="KW-1133">Transmembrane helix</keyword>
<feature type="transmembrane region" description="Helical" evidence="4">
    <location>
        <begin position="144"/>
        <end position="167"/>
    </location>
</feature>
<evidence type="ECO:0000313" key="6">
    <source>
        <dbReference type="EMBL" id="AWR93710.1"/>
    </source>
</evidence>
<evidence type="ECO:0000256" key="1">
    <source>
        <dbReference type="ARBA" id="ARBA00004651"/>
    </source>
</evidence>
<evidence type="ECO:0000313" key="7">
    <source>
        <dbReference type="Proteomes" id="UP000248044"/>
    </source>
</evidence>
<dbReference type="Gene3D" id="1.20.1250.20">
    <property type="entry name" value="MFS general substrate transporter like domains"/>
    <property type="match status" value="2"/>
</dbReference>
<proteinExistence type="predicted"/>
<evidence type="ECO:0000256" key="2">
    <source>
        <dbReference type="ARBA" id="ARBA00022448"/>
    </source>
</evidence>
<dbReference type="GO" id="GO:0005886">
    <property type="term" value="C:plasma membrane"/>
    <property type="evidence" value="ECO:0007669"/>
    <property type="project" value="UniProtKB-SubCell"/>
</dbReference>
<dbReference type="Proteomes" id="UP000248044">
    <property type="component" value="Chromosome"/>
</dbReference>
<dbReference type="InterPro" id="IPR036259">
    <property type="entry name" value="MFS_trans_sf"/>
</dbReference>
<sequence>MGSLKTIVLSSMIGNIMEWYDVFIFSTGALYIAKAFLPSKVTPTIALLDVFLILALGFITRPLGAFVFGNFGDKLGRKRMLIVTLSLTGISSGLVGLLPTYIDIGFISLILLSILRISLGIGLGGEWGGGLLLIVENTYHRNPFYVSFFQSSVSIGLIVGSLVFLTLETLLPSSEMYSFGWRIAFLISFLLLVIGLIIRLKIGETEMFKKALENGEILRKPGLSLFKNHFEKVVLGILIVGGLAIYFIGSVSIPNLYEFNKIVSPTQYFYGIMLFGIIDILFVFIGGILSSNWKKIIIFTVIGNLLGIFVLYPAFLLKTPTNYLLFQTLLGISHGIMYSPVAVILVKLFPTNVRYSGISASYQFAGAFLGGIEPYVITWLSTFNYLFYPIYQILLCVISIVISIIVYKYNLAKYLETEVEKR</sequence>
<evidence type="ECO:0000256" key="3">
    <source>
        <dbReference type="ARBA" id="ARBA00022475"/>
    </source>
</evidence>
<dbReference type="GO" id="GO:0022857">
    <property type="term" value="F:transmembrane transporter activity"/>
    <property type="evidence" value="ECO:0007669"/>
    <property type="project" value="InterPro"/>
</dbReference>
<gene>
    <name evidence="6" type="ORF">DFR85_02835</name>
</gene>
<protein>
    <submittedName>
        <fullName evidence="6">MFS transporter</fullName>
    </submittedName>
</protein>
<dbReference type="KEGG" id="abri:DFR85_02835"/>
<feature type="transmembrane region" description="Helical" evidence="4">
    <location>
        <begin position="361"/>
        <end position="380"/>
    </location>
</feature>
<dbReference type="InterPro" id="IPR020846">
    <property type="entry name" value="MFS_dom"/>
</dbReference>
<feature type="transmembrane region" description="Helical" evidence="4">
    <location>
        <begin position="323"/>
        <end position="349"/>
    </location>
</feature>
<dbReference type="AlphaFoldDB" id="A0A2U9ICJ3"/>
<comment type="subcellular location">
    <subcellularLocation>
        <location evidence="1">Cell membrane</location>
        <topology evidence="1">Multi-pass membrane protein</topology>
    </subcellularLocation>
</comment>
<evidence type="ECO:0000256" key="4">
    <source>
        <dbReference type="SAM" id="Phobius"/>
    </source>
</evidence>
<keyword evidence="7" id="KW-1185">Reference proteome</keyword>
<feature type="transmembrane region" description="Helical" evidence="4">
    <location>
        <begin position="179"/>
        <end position="200"/>
    </location>
</feature>
<reference evidence="6 7" key="1">
    <citation type="submission" date="2018-05" db="EMBL/GenBank/DDBJ databases">
        <title>Complete Genome Sequences of Extremely Thermoacidophilic, Metal-Mobilizing Type-Strain Members of the Archaeal Family Sulfolobaceae: Acidianus brierleyi DSM-1651T, Acidianus sulfidivorans DSM-18786T, Metallosphaera hakonensis DSM-7519T, and Metallosphaera prunae DSM-10039T.</title>
        <authorList>
            <person name="Counts J.A."/>
            <person name="Kelly R.M."/>
        </authorList>
    </citation>
    <scope>NUCLEOTIDE SEQUENCE [LARGE SCALE GENOMIC DNA]</scope>
    <source>
        <strain evidence="6 7">DSM 1651</strain>
    </source>
</reference>
<dbReference type="SUPFAM" id="SSF103473">
    <property type="entry name" value="MFS general substrate transporter"/>
    <property type="match status" value="1"/>
</dbReference>
<feature type="domain" description="Major facilitator superfamily (MFS) profile" evidence="5">
    <location>
        <begin position="7"/>
        <end position="411"/>
    </location>
</feature>
<feature type="transmembrane region" description="Helical" evidence="4">
    <location>
        <begin position="12"/>
        <end position="33"/>
    </location>
</feature>
<keyword evidence="3" id="KW-1003">Cell membrane</keyword>
<dbReference type="EMBL" id="CP029289">
    <property type="protein sequence ID" value="AWR93710.1"/>
    <property type="molecule type" value="Genomic_DNA"/>
</dbReference>
<feature type="transmembrane region" description="Helical" evidence="4">
    <location>
        <begin position="45"/>
        <end position="68"/>
    </location>
</feature>
<dbReference type="InterPro" id="IPR011701">
    <property type="entry name" value="MFS"/>
</dbReference>
<keyword evidence="4" id="KW-0472">Membrane</keyword>
<dbReference type="Pfam" id="PF07690">
    <property type="entry name" value="MFS_1"/>
    <property type="match status" value="1"/>
</dbReference>
<accession>A0A2U9ICJ3</accession>
<dbReference type="RefSeq" id="WP_110269594.1">
    <property type="nucleotide sequence ID" value="NZ_CP029289.2"/>
</dbReference>
<feature type="transmembrane region" description="Helical" evidence="4">
    <location>
        <begin position="104"/>
        <end position="123"/>
    </location>
</feature>
<feature type="transmembrane region" description="Helical" evidence="4">
    <location>
        <begin position="233"/>
        <end position="256"/>
    </location>
</feature>
<dbReference type="PROSITE" id="PS50850">
    <property type="entry name" value="MFS"/>
    <property type="match status" value="1"/>
</dbReference>
<feature type="transmembrane region" description="Helical" evidence="4">
    <location>
        <begin position="80"/>
        <end position="98"/>
    </location>
</feature>